<evidence type="ECO:0000256" key="3">
    <source>
        <dbReference type="ARBA" id="ARBA00022741"/>
    </source>
</evidence>
<evidence type="ECO:0000256" key="4">
    <source>
        <dbReference type="ARBA" id="ARBA00022777"/>
    </source>
</evidence>
<protein>
    <submittedName>
        <fullName evidence="7">CBL-interacting protein kinase 9</fullName>
    </submittedName>
</protein>
<gene>
    <name evidence="7" type="primary">CIPK9_3</name>
    <name evidence="7" type="ORF">Zm00014a_001660</name>
</gene>
<dbReference type="PROSITE" id="PS50011">
    <property type="entry name" value="PROTEIN_KINASE_DOM"/>
    <property type="match status" value="1"/>
</dbReference>
<dbReference type="GO" id="GO:0004674">
    <property type="term" value="F:protein serine/threonine kinase activity"/>
    <property type="evidence" value="ECO:0007669"/>
    <property type="project" value="UniProtKB-KW"/>
</dbReference>
<evidence type="ECO:0000256" key="1">
    <source>
        <dbReference type="ARBA" id="ARBA00022527"/>
    </source>
</evidence>
<comment type="caution">
    <text evidence="7">The sequence shown here is derived from an EMBL/GenBank/DDBJ whole genome shotgun (WGS) entry which is preliminary data.</text>
</comment>
<dbReference type="Gene3D" id="3.30.200.20">
    <property type="entry name" value="Phosphorylase Kinase, domain 1"/>
    <property type="match status" value="1"/>
</dbReference>
<dbReference type="InterPro" id="IPR000719">
    <property type="entry name" value="Prot_kinase_dom"/>
</dbReference>
<keyword evidence="3" id="KW-0547">Nucleotide-binding</keyword>
<name>A0A3L6D8Y7_MAIZE</name>
<evidence type="ECO:0000313" key="7">
    <source>
        <dbReference type="EMBL" id="PWZ04985.1"/>
    </source>
</evidence>
<dbReference type="AlphaFoldDB" id="A0A3L6D8Y7"/>
<reference evidence="7" key="1">
    <citation type="journal article" date="2018" name="Nat. Genet.">
        <title>Extensive intraspecific gene order and gene structural variations between Mo17 and other maize genomes.</title>
        <authorList>
            <person name="Sun S."/>
            <person name="Zhou Y."/>
            <person name="Chen J."/>
            <person name="Shi J."/>
            <person name="Zhao H."/>
            <person name="Zhao H."/>
            <person name="Song W."/>
            <person name="Zhang M."/>
            <person name="Cui Y."/>
            <person name="Dong X."/>
            <person name="Liu H."/>
            <person name="Ma X."/>
            <person name="Jiao Y."/>
            <person name="Wang B."/>
            <person name="Wei X."/>
            <person name="Stein J.C."/>
            <person name="Glaubitz J.C."/>
            <person name="Lu F."/>
            <person name="Yu G."/>
            <person name="Liang C."/>
            <person name="Fengler K."/>
            <person name="Li B."/>
            <person name="Rafalski A."/>
            <person name="Schnable P.S."/>
            <person name="Ware D.H."/>
            <person name="Buckler E.S."/>
            <person name="Lai J."/>
        </authorList>
    </citation>
    <scope>NUCLEOTIDE SEQUENCE [LARGE SCALE GENOMIC DNA]</scope>
    <source>
        <tissue evidence="7">Seedling</tissue>
    </source>
</reference>
<accession>A0A3L6D8Y7</accession>
<evidence type="ECO:0000256" key="2">
    <source>
        <dbReference type="ARBA" id="ARBA00022679"/>
    </source>
</evidence>
<dbReference type="GO" id="GO:0005524">
    <property type="term" value="F:ATP binding"/>
    <property type="evidence" value="ECO:0007669"/>
    <property type="project" value="UniProtKB-KW"/>
</dbReference>
<proteinExistence type="predicted"/>
<evidence type="ECO:0000259" key="6">
    <source>
        <dbReference type="PROSITE" id="PS50011"/>
    </source>
</evidence>
<keyword evidence="4 7" id="KW-0418">Kinase</keyword>
<dbReference type="ExpressionAtlas" id="A0A3L6D8Y7">
    <property type="expression patterns" value="baseline and differential"/>
</dbReference>
<sequence length="317" mass="35102">MGAPCLTLAQELVNGGRAISSESLAALAWHFLLRHHSRDDATALASSSGVLQIAEDKSYAANLTKHKVSAERKLLNDALDRTGVRYETESWMDEETSSWMDRDLTDSDDLRYRLLMQNLEELETSLVGKYLEMDILAQLGALGSFNASVARGVSALDGRPDGSLLDDLEPETTPLDAGQEDSQVVVVRSGAQRYPSFAQAFDRFGELERMGHHRPNCDLSITRKNCTRIGLPFSLEIEIKREISTMKLIKHPNVVQLHEVMASRTKIYMVLEFVDGGELFDKIPENLLLDSNGALKVSDFSLSAFAPQTNVRSLVSS</sequence>
<dbReference type="EMBL" id="NCVQ01000010">
    <property type="protein sequence ID" value="PWZ04985.1"/>
    <property type="molecule type" value="Genomic_DNA"/>
</dbReference>
<feature type="domain" description="Protein kinase" evidence="6">
    <location>
        <begin position="133"/>
        <end position="317"/>
    </location>
</feature>
<keyword evidence="1" id="KW-0723">Serine/threonine-protein kinase</keyword>
<evidence type="ECO:0000256" key="5">
    <source>
        <dbReference type="ARBA" id="ARBA00022840"/>
    </source>
</evidence>
<keyword evidence="2" id="KW-0808">Transferase</keyword>
<dbReference type="PANTHER" id="PTHR43895:SF145">
    <property type="entry name" value="CBL-INTERACTING SERINE_THREONINE-PROTEIN KINASE 9"/>
    <property type="match status" value="1"/>
</dbReference>
<keyword evidence="5" id="KW-0067">ATP-binding</keyword>
<dbReference type="Pfam" id="PF00069">
    <property type="entry name" value="Pkinase"/>
    <property type="match status" value="1"/>
</dbReference>
<dbReference type="SUPFAM" id="SSF56112">
    <property type="entry name" value="Protein kinase-like (PK-like)"/>
    <property type="match status" value="1"/>
</dbReference>
<organism evidence="7">
    <name type="scientific">Zea mays</name>
    <name type="common">Maize</name>
    <dbReference type="NCBI Taxonomy" id="4577"/>
    <lineage>
        <taxon>Eukaryota</taxon>
        <taxon>Viridiplantae</taxon>
        <taxon>Streptophyta</taxon>
        <taxon>Embryophyta</taxon>
        <taxon>Tracheophyta</taxon>
        <taxon>Spermatophyta</taxon>
        <taxon>Magnoliopsida</taxon>
        <taxon>Liliopsida</taxon>
        <taxon>Poales</taxon>
        <taxon>Poaceae</taxon>
        <taxon>PACMAD clade</taxon>
        <taxon>Panicoideae</taxon>
        <taxon>Andropogonodae</taxon>
        <taxon>Andropogoneae</taxon>
        <taxon>Tripsacinae</taxon>
        <taxon>Zea</taxon>
    </lineage>
</organism>
<dbReference type="InterPro" id="IPR011009">
    <property type="entry name" value="Kinase-like_dom_sf"/>
</dbReference>
<dbReference type="Proteomes" id="UP000251960">
    <property type="component" value="Chromosome 9"/>
</dbReference>
<dbReference type="PANTHER" id="PTHR43895">
    <property type="entry name" value="CALCIUM/CALMODULIN-DEPENDENT PROTEIN KINASE KINASE-RELATED"/>
    <property type="match status" value="1"/>
</dbReference>